<dbReference type="EMBL" id="FOTS01000036">
    <property type="protein sequence ID" value="SFM05470.1"/>
    <property type="molecule type" value="Genomic_DNA"/>
</dbReference>
<dbReference type="InterPro" id="IPR002201">
    <property type="entry name" value="Glyco_trans_9"/>
</dbReference>
<protein>
    <submittedName>
        <fullName evidence="3">Heptosyltransferase-1</fullName>
    </submittedName>
</protein>
<dbReference type="Gene3D" id="3.40.50.2000">
    <property type="entry name" value="Glycogen Phosphorylase B"/>
    <property type="match status" value="2"/>
</dbReference>
<keyword evidence="1" id="KW-0328">Glycosyltransferase</keyword>
<dbReference type="InterPro" id="IPR051199">
    <property type="entry name" value="LPS_LOS_Heptosyltrfase"/>
</dbReference>
<evidence type="ECO:0000313" key="4">
    <source>
        <dbReference type="Proteomes" id="UP000199520"/>
    </source>
</evidence>
<proteinExistence type="predicted"/>
<dbReference type="GO" id="GO:0008713">
    <property type="term" value="F:ADP-heptose-lipopolysaccharide heptosyltransferase activity"/>
    <property type="evidence" value="ECO:0007669"/>
    <property type="project" value="TreeGrafter"/>
</dbReference>
<gene>
    <name evidence="3" type="ORF">SAMN04490355_103642</name>
</gene>
<organism evidence="3 4">
    <name type="scientific">Pelosinus propionicus DSM 13327</name>
    <dbReference type="NCBI Taxonomy" id="1123291"/>
    <lineage>
        <taxon>Bacteria</taxon>
        <taxon>Bacillati</taxon>
        <taxon>Bacillota</taxon>
        <taxon>Negativicutes</taxon>
        <taxon>Selenomonadales</taxon>
        <taxon>Sporomusaceae</taxon>
        <taxon>Pelosinus</taxon>
    </lineage>
</organism>
<sequence length="343" mass="38280">MYNNILIVKLSAIGDVIHALPVAHALKKCFPKSRITWVVERPAYDLLTNNPDIDEILIFDKPKFKSLSGMIRYAPSFIKRLREDKFDLALDLQGLFKSSMISLLSGADKRLVYENAREGSHLLSKRIIGTYSKEHVVDRYLDVVRSLGCQVDKAMFNVVITLEEKELTRRIAAQAGLNIEMPYVVLALGANWPNKIWPFEHFAELSNKLYDTNRIPVMIGGSGDKVLAEQISSMTKIPPIDLTGKTTLKQLAYVIQKAQAFIGGDTGPMHLSTAVGTPTLALMGPTDPARNGPYGKGHEILITPRDCAGCWQRSCPKKLDCLDVITPETVHNQVKILLERREV</sequence>
<dbReference type="CDD" id="cd03789">
    <property type="entry name" value="GT9_LPS_heptosyltransferase"/>
    <property type="match status" value="1"/>
</dbReference>
<reference evidence="4" key="1">
    <citation type="submission" date="2016-10" db="EMBL/GenBank/DDBJ databases">
        <authorList>
            <person name="Varghese N."/>
            <person name="Submissions S."/>
        </authorList>
    </citation>
    <scope>NUCLEOTIDE SEQUENCE [LARGE SCALE GENOMIC DNA]</scope>
    <source>
        <strain evidence="4">DSM 13327</strain>
    </source>
</reference>
<dbReference type="Proteomes" id="UP000199520">
    <property type="component" value="Unassembled WGS sequence"/>
</dbReference>
<dbReference type="SUPFAM" id="SSF53756">
    <property type="entry name" value="UDP-Glycosyltransferase/glycogen phosphorylase"/>
    <property type="match status" value="1"/>
</dbReference>
<evidence type="ECO:0000256" key="1">
    <source>
        <dbReference type="ARBA" id="ARBA00022676"/>
    </source>
</evidence>
<dbReference type="OrthoDB" id="9797795at2"/>
<dbReference type="STRING" id="1123291.SAMN04490355_103642"/>
<dbReference type="PANTHER" id="PTHR30160:SF1">
    <property type="entry name" value="LIPOPOLYSACCHARIDE 1,2-N-ACETYLGLUCOSAMINETRANSFERASE-RELATED"/>
    <property type="match status" value="1"/>
</dbReference>
<keyword evidence="4" id="KW-1185">Reference proteome</keyword>
<evidence type="ECO:0000313" key="3">
    <source>
        <dbReference type="EMBL" id="SFM05470.1"/>
    </source>
</evidence>
<accession>A0A1I4MQX0</accession>
<dbReference type="PANTHER" id="PTHR30160">
    <property type="entry name" value="TETRAACYLDISACCHARIDE 4'-KINASE-RELATED"/>
    <property type="match status" value="1"/>
</dbReference>
<dbReference type="GO" id="GO:0005829">
    <property type="term" value="C:cytosol"/>
    <property type="evidence" value="ECO:0007669"/>
    <property type="project" value="TreeGrafter"/>
</dbReference>
<dbReference type="AlphaFoldDB" id="A0A1I4MQX0"/>
<name>A0A1I4MQX0_9FIRM</name>
<dbReference type="Pfam" id="PF01075">
    <property type="entry name" value="Glyco_transf_9"/>
    <property type="match status" value="1"/>
</dbReference>
<dbReference type="RefSeq" id="WP_090940204.1">
    <property type="nucleotide sequence ID" value="NZ_FOTS01000036.1"/>
</dbReference>
<keyword evidence="2 3" id="KW-0808">Transferase</keyword>
<evidence type="ECO:0000256" key="2">
    <source>
        <dbReference type="ARBA" id="ARBA00022679"/>
    </source>
</evidence>
<dbReference type="GO" id="GO:0009244">
    <property type="term" value="P:lipopolysaccharide core region biosynthetic process"/>
    <property type="evidence" value="ECO:0007669"/>
    <property type="project" value="TreeGrafter"/>
</dbReference>